<comment type="caution">
    <text evidence="4">The sequence shown here is derived from an EMBL/GenBank/DDBJ whole genome shotgun (WGS) entry which is preliminary data.</text>
</comment>
<dbReference type="Proteomes" id="UP000550501">
    <property type="component" value="Unassembled WGS sequence"/>
</dbReference>
<dbReference type="Gene3D" id="1.20.120.1600">
    <property type="match status" value="1"/>
</dbReference>
<dbReference type="Pfam" id="PF00702">
    <property type="entry name" value="Hydrolase"/>
    <property type="match status" value="1"/>
</dbReference>
<dbReference type="InterPro" id="IPR006439">
    <property type="entry name" value="HAD-SF_hydro_IA"/>
</dbReference>
<keyword evidence="5" id="KW-1185">Reference proteome</keyword>
<dbReference type="SUPFAM" id="SSF56784">
    <property type="entry name" value="HAD-like"/>
    <property type="match status" value="1"/>
</dbReference>
<dbReference type="GO" id="GO:0044281">
    <property type="term" value="P:small molecule metabolic process"/>
    <property type="evidence" value="ECO:0007669"/>
    <property type="project" value="UniProtKB-ARBA"/>
</dbReference>
<dbReference type="NCBIfam" id="TIGR01549">
    <property type="entry name" value="HAD-SF-IA-v1"/>
    <property type="match status" value="1"/>
</dbReference>
<accession>A0A839Q7C8</accession>
<reference evidence="4 5" key="1">
    <citation type="submission" date="2020-08" db="EMBL/GenBank/DDBJ databases">
        <title>The Agave Microbiome: Exploring the role of microbial communities in plant adaptations to desert environments.</title>
        <authorList>
            <person name="Partida-Martinez L.P."/>
        </authorList>
    </citation>
    <scope>NUCLEOTIDE SEQUENCE [LARGE SCALE GENOMIC DNA]</scope>
    <source>
        <strain evidence="4 5">AT2.18</strain>
    </source>
</reference>
<gene>
    <name evidence="4" type="ORF">FHR72_001773</name>
</gene>
<proteinExistence type="predicted"/>
<dbReference type="AlphaFoldDB" id="A0A839Q7C8"/>
<evidence type="ECO:0000313" key="4">
    <source>
        <dbReference type="EMBL" id="MBB2990305.1"/>
    </source>
</evidence>
<evidence type="ECO:0000256" key="1">
    <source>
        <dbReference type="ARBA" id="ARBA00001946"/>
    </source>
</evidence>
<dbReference type="InterPro" id="IPR036412">
    <property type="entry name" value="HAD-like_sf"/>
</dbReference>
<dbReference type="Gene3D" id="3.40.50.1000">
    <property type="entry name" value="HAD superfamily/HAD-like"/>
    <property type="match status" value="1"/>
</dbReference>
<evidence type="ECO:0000313" key="5">
    <source>
        <dbReference type="Proteomes" id="UP000550501"/>
    </source>
</evidence>
<dbReference type="InterPro" id="IPR023214">
    <property type="entry name" value="HAD_sf"/>
</dbReference>
<dbReference type="InterPro" id="IPR051400">
    <property type="entry name" value="HAD-like_hydrolase"/>
</dbReference>
<dbReference type="SFLD" id="SFLDG01129">
    <property type="entry name" value="C1.5:_HAD__Beta-PGM__Phosphata"/>
    <property type="match status" value="1"/>
</dbReference>
<protein>
    <submittedName>
        <fullName evidence="4">Putative hydrolase of the HAD superfamily</fullName>
    </submittedName>
</protein>
<organism evidence="4 5">
    <name type="scientific">Mycolicibacterium iranicum</name>
    <name type="common">Mycobacterium iranicum</name>
    <dbReference type="NCBI Taxonomy" id="912594"/>
    <lineage>
        <taxon>Bacteria</taxon>
        <taxon>Bacillati</taxon>
        <taxon>Actinomycetota</taxon>
        <taxon>Actinomycetes</taxon>
        <taxon>Mycobacteriales</taxon>
        <taxon>Mycobacteriaceae</taxon>
        <taxon>Mycolicibacterium</taxon>
    </lineage>
</organism>
<dbReference type="GO" id="GO:0016787">
    <property type="term" value="F:hydrolase activity"/>
    <property type="evidence" value="ECO:0007669"/>
    <property type="project" value="UniProtKB-KW"/>
</dbReference>
<keyword evidence="2 4" id="KW-0378">Hydrolase</keyword>
<evidence type="ECO:0000256" key="2">
    <source>
        <dbReference type="ARBA" id="ARBA00022801"/>
    </source>
</evidence>
<evidence type="ECO:0000256" key="3">
    <source>
        <dbReference type="ARBA" id="ARBA00022842"/>
    </source>
</evidence>
<dbReference type="SFLD" id="SFLDS00003">
    <property type="entry name" value="Haloacid_Dehalogenase"/>
    <property type="match status" value="1"/>
</dbReference>
<dbReference type="EMBL" id="JACHVU010000003">
    <property type="protein sequence ID" value="MBB2990305.1"/>
    <property type="molecule type" value="Genomic_DNA"/>
</dbReference>
<comment type="cofactor">
    <cofactor evidence="1">
        <name>Mg(2+)</name>
        <dbReference type="ChEBI" id="CHEBI:18420"/>
    </cofactor>
</comment>
<dbReference type="RefSeq" id="WP_183467553.1">
    <property type="nucleotide sequence ID" value="NZ_JACHVU010000003.1"/>
</dbReference>
<dbReference type="PANTHER" id="PTHR46470">
    <property type="entry name" value="N-ACYLNEURAMINATE-9-PHOSPHATASE"/>
    <property type="match status" value="1"/>
</dbReference>
<dbReference type="PANTHER" id="PTHR46470:SF4">
    <property type="entry name" value="5-AMINO-6-(5-PHOSPHO-D-RIBITYLAMINO)URACIL PHOSPHATASE YIGB"/>
    <property type="match status" value="1"/>
</dbReference>
<keyword evidence="3" id="KW-0460">Magnesium</keyword>
<sequence length="231" mass="25658">MSDALRPTAVLFDLDDTLLDHRGAAADALRAWAVDAGVGMPADELATTWQLLERQYYDRYQRGELTKLEQRRARVRDLLSPVLLTDEDADALFEAYWNLYRSAWRAFPDAEGVVRRALAAGLRVGLLTNGDVRDQRRKVDSTVLAHFDLPMFASSELPAAKPDRRAFEFSCAALHVEPAQCLMVGDSLVNDIEGARSAGLPAILLDRYGPARPAPEEHGLVRSLDELHFDG</sequence>
<name>A0A839Q7C8_MYCIR</name>